<dbReference type="Pfam" id="PF01546">
    <property type="entry name" value="Peptidase_M20"/>
    <property type="match status" value="1"/>
</dbReference>
<dbReference type="SUPFAM" id="SSF55031">
    <property type="entry name" value="Bacterial exopeptidase dimerisation domain"/>
    <property type="match status" value="1"/>
</dbReference>
<protein>
    <submittedName>
        <fullName evidence="3">Amidohydrolase</fullName>
    </submittedName>
</protein>
<keyword evidence="4" id="KW-1185">Reference proteome</keyword>
<proteinExistence type="predicted"/>
<dbReference type="InterPro" id="IPR017439">
    <property type="entry name" value="Amidohydrolase"/>
</dbReference>
<dbReference type="InterPro" id="IPR002933">
    <property type="entry name" value="Peptidase_M20"/>
</dbReference>
<dbReference type="Pfam" id="PF07687">
    <property type="entry name" value="M20_dimer"/>
    <property type="match status" value="1"/>
</dbReference>
<feature type="domain" description="Peptidase M20 dimerisation" evidence="2">
    <location>
        <begin position="178"/>
        <end position="273"/>
    </location>
</feature>
<accession>A0ABY7LE64</accession>
<dbReference type="RefSeq" id="WP_269598220.1">
    <property type="nucleotide sequence ID" value="NZ_CP114584.1"/>
</dbReference>
<dbReference type="Gene3D" id="3.30.70.360">
    <property type="match status" value="1"/>
</dbReference>
<dbReference type="SUPFAM" id="SSF53187">
    <property type="entry name" value="Zn-dependent exopeptidases"/>
    <property type="match status" value="1"/>
</dbReference>
<name>A0ABY7LE64_9GAMM</name>
<dbReference type="PANTHER" id="PTHR11014:SF169">
    <property type="entry name" value="CLAN MH, FAMILY M20, PEPTIDASE T-LIKE METALLOPEPTIDASE"/>
    <property type="match status" value="1"/>
</dbReference>
<dbReference type="NCBIfam" id="TIGR01891">
    <property type="entry name" value="amidohydrolases"/>
    <property type="match status" value="1"/>
</dbReference>
<evidence type="ECO:0000313" key="3">
    <source>
        <dbReference type="EMBL" id="WBA15528.1"/>
    </source>
</evidence>
<gene>
    <name evidence="3" type="ORF">N7E60_04380</name>
</gene>
<keyword evidence="1" id="KW-0378">Hydrolase</keyword>
<reference evidence="3" key="1">
    <citation type="submission" date="2022-09" db="EMBL/GenBank/DDBJ databases">
        <authorList>
            <person name="Li Z.-J."/>
        </authorList>
    </citation>
    <scope>NUCLEOTIDE SEQUENCE</scope>
    <source>
        <strain evidence="3">TGB10</strain>
    </source>
</reference>
<dbReference type="Proteomes" id="UP001164676">
    <property type="component" value="Chromosome"/>
</dbReference>
<dbReference type="InterPro" id="IPR036264">
    <property type="entry name" value="Bact_exopeptidase_dim_dom"/>
</dbReference>
<dbReference type="InterPro" id="IPR011650">
    <property type="entry name" value="Peptidase_M20_dimer"/>
</dbReference>
<evidence type="ECO:0000313" key="4">
    <source>
        <dbReference type="Proteomes" id="UP001164676"/>
    </source>
</evidence>
<dbReference type="PANTHER" id="PTHR11014">
    <property type="entry name" value="PEPTIDASE M20 FAMILY MEMBER"/>
    <property type="match status" value="1"/>
</dbReference>
<dbReference type="EMBL" id="CP114584">
    <property type="protein sequence ID" value="WBA15528.1"/>
    <property type="molecule type" value="Genomic_DNA"/>
</dbReference>
<evidence type="ECO:0000259" key="2">
    <source>
        <dbReference type="Pfam" id="PF07687"/>
    </source>
</evidence>
<organism evidence="3 4">
    <name type="scientific">Salinivibrio proteolyticus</name>
    <dbReference type="NCBI Taxonomy" id="334715"/>
    <lineage>
        <taxon>Bacteria</taxon>
        <taxon>Pseudomonadati</taxon>
        <taxon>Pseudomonadota</taxon>
        <taxon>Gammaproteobacteria</taxon>
        <taxon>Vibrionales</taxon>
        <taxon>Vibrionaceae</taxon>
        <taxon>Salinivibrio</taxon>
    </lineage>
</organism>
<evidence type="ECO:0000256" key="1">
    <source>
        <dbReference type="ARBA" id="ARBA00022801"/>
    </source>
</evidence>
<sequence>MMATLFDPVSLRRTLHQYPELSNHEAQSARTLAAQLRAFGFTPHTEIGGHGIVVEIAGKAAGPTTLLRADFDALPIHERTQCAHASNHEGVMHACGHDGHATALLMVAHTLAQQPPQQGKVLLVFQPAEETGEGAARMCADPCLATQEIDHVYAFHNLPGFAQHHIVVRSGTFACASTGVAIHLRGKTSHAAYPERGISPASAMTEVMTALMQLPEQHHPAFSLVTLVHAQLGEPAFGVSPGDATVMATLRSDDNATFHAMKASLTTSINAIAQHAGLEVSIAWHEPFIAAYNHPDHYAHVVDAAQTLGLSVQTLTEPMRWSEDVAEFLARWPGALFGIGSGEHHPQLHNPDYDFPDAILSTAHDLFCALVDRHHGMAAPSAPQ</sequence>
<dbReference type="Gene3D" id="3.40.630.10">
    <property type="entry name" value="Zn peptidases"/>
    <property type="match status" value="1"/>
</dbReference>
<dbReference type="PIRSF" id="PIRSF005962">
    <property type="entry name" value="Pept_M20D_amidohydro"/>
    <property type="match status" value="1"/>
</dbReference>